<name>A0A9N9ZPV2_9HYPO</name>
<protein>
    <submittedName>
        <fullName evidence="1">Uncharacterized protein</fullName>
    </submittedName>
</protein>
<dbReference type="EMBL" id="CABFOC020000097">
    <property type="protein sequence ID" value="CAH0059554.1"/>
    <property type="molecule type" value="Genomic_DNA"/>
</dbReference>
<reference evidence="1" key="1">
    <citation type="submission" date="2021-10" db="EMBL/GenBank/DDBJ databases">
        <authorList>
            <person name="Piombo E."/>
        </authorList>
    </citation>
    <scope>NUCLEOTIDE SEQUENCE</scope>
</reference>
<sequence length="68" mass="7343">MSTLEHPSAQVAYTRLAQQLLELVPGDGPALESTLLPQSKADEALYLGGSPSTVFMFGKAVQFINFFI</sequence>
<comment type="caution">
    <text evidence="1">The sequence shown here is derived from an EMBL/GenBank/DDBJ whole genome shotgun (WGS) entry which is preliminary data.</text>
</comment>
<gene>
    <name evidence="1" type="ORF">CSOL1703_00011594</name>
</gene>
<evidence type="ECO:0000313" key="2">
    <source>
        <dbReference type="Proteomes" id="UP000775872"/>
    </source>
</evidence>
<proteinExistence type="predicted"/>
<dbReference type="Proteomes" id="UP000775872">
    <property type="component" value="Unassembled WGS sequence"/>
</dbReference>
<dbReference type="AlphaFoldDB" id="A0A9N9ZPV2"/>
<accession>A0A9N9ZPV2</accession>
<keyword evidence="2" id="KW-1185">Reference proteome</keyword>
<evidence type="ECO:0000313" key="1">
    <source>
        <dbReference type="EMBL" id="CAH0059554.1"/>
    </source>
</evidence>
<organism evidence="1 2">
    <name type="scientific">Clonostachys solani</name>
    <dbReference type="NCBI Taxonomy" id="160281"/>
    <lineage>
        <taxon>Eukaryota</taxon>
        <taxon>Fungi</taxon>
        <taxon>Dikarya</taxon>
        <taxon>Ascomycota</taxon>
        <taxon>Pezizomycotina</taxon>
        <taxon>Sordariomycetes</taxon>
        <taxon>Hypocreomycetidae</taxon>
        <taxon>Hypocreales</taxon>
        <taxon>Bionectriaceae</taxon>
        <taxon>Clonostachys</taxon>
    </lineage>
</organism>